<dbReference type="InterPro" id="IPR011990">
    <property type="entry name" value="TPR-like_helical_dom_sf"/>
</dbReference>
<dbReference type="Gene3D" id="1.25.40.10">
    <property type="entry name" value="Tetratricopeptide repeat domain"/>
    <property type="match status" value="1"/>
</dbReference>
<proteinExistence type="predicted"/>
<dbReference type="PANTHER" id="PTHR24015">
    <property type="entry name" value="OS07G0578800 PROTEIN-RELATED"/>
    <property type="match status" value="1"/>
</dbReference>
<keyword evidence="1" id="KW-0677">Repeat</keyword>
<dbReference type="GO" id="GO:0003723">
    <property type="term" value="F:RNA binding"/>
    <property type="evidence" value="ECO:0007669"/>
    <property type="project" value="InterPro"/>
</dbReference>
<dbReference type="PROSITE" id="PS51375">
    <property type="entry name" value="PPR"/>
    <property type="match status" value="1"/>
</dbReference>
<name>A0A8T2V0Q1_CERRI</name>
<dbReference type="InterPro" id="IPR002885">
    <property type="entry name" value="PPR_rpt"/>
</dbReference>
<gene>
    <name evidence="3" type="ORF">KP509_04G112700</name>
</gene>
<accession>A0A8T2V0Q1</accession>
<sequence length="222" mass="24971">MLFNSRSWVQDCSLIVGRYWASSLYSFLIFKQHRHYYNSFHHVSLIEVFKGANENDEKEHIVSREIVYNLLQGCLAKKDLALGRHIRCLMVSSGLDFVAPLGDHLICTLALCGSLLEAESVFLKISKPSIFTWNAILFSHVSLGERRNVLLLYAKMQHEGSQPDGVTFLHVLKACGSTQDLIRGRYVHSQIVDSLVSFDAAIGNSLVDMYAKCGSIGFFCSF</sequence>
<dbReference type="OrthoDB" id="185373at2759"/>
<organism evidence="3 4">
    <name type="scientific">Ceratopteris richardii</name>
    <name type="common">Triangle waterfern</name>
    <dbReference type="NCBI Taxonomy" id="49495"/>
    <lineage>
        <taxon>Eukaryota</taxon>
        <taxon>Viridiplantae</taxon>
        <taxon>Streptophyta</taxon>
        <taxon>Embryophyta</taxon>
        <taxon>Tracheophyta</taxon>
        <taxon>Polypodiopsida</taxon>
        <taxon>Polypodiidae</taxon>
        <taxon>Polypodiales</taxon>
        <taxon>Pteridineae</taxon>
        <taxon>Pteridaceae</taxon>
        <taxon>Parkerioideae</taxon>
        <taxon>Ceratopteris</taxon>
    </lineage>
</organism>
<dbReference type="InterPro" id="IPR046960">
    <property type="entry name" value="PPR_At4g14850-like_plant"/>
</dbReference>
<evidence type="ECO:0000313" key="3">
    <source>
        <dbReference type="EMBL" id="KAH7440558.1"/>
    </source>
</evidence>
<protein>
    <recommendedName>
        <fullName evidence="5">Pentatricopeptide repeat-containing protein</fullName>
    </recommendedName>
</protein>
<dbReference type="PANTHER" id="PTHR24015:SF548">
    <property type="entry name" value="OS08G0340900 PROTEIN"/>
    <property type="match status" value="1"/>
</dbReference>
<feature type="repeat" description="PPR" evidence="2">
    <location>
        <begin position="129"/>
        <end position="163"/>
    </location>
</feature>
<dbReference type="GO" id="GO:0009451">
    <property type="term" value="P:RNA modification"/>
    <property type="evidence" value="ECO:0007669"/>
    <property type="project" value="InterPro"/>
</dbReference>
<dbReference type="Proteomes" id="UP000825935">
    <property type="component" value="Chromosome 4"/>
</dbReference>
<evidence type="ECO:0000313" key="4">
    <source>
        <dbReference type="Proteomes" id="UP000825935"/>
    </source>
</evidence>
<comment type="caution">
    <text evidence="3">The sequence shown here is derived from an EMBL/GenBank/DDBJ whole genome shotgun (WGS) entry which is preliminary data.</text>
</comment>
<evidence type="ECO:0000256" key="2">
    <source>
        <dbReference type="PROSITE-ProRule" id="PRU00708"/>
    </source>
</evidence>
<dbReference type="EMBL" id="CM035409">
    <property type="protein sequence ID" value="KAH7440558.1"/>
    <property type="molecule type" value="Genomic_DNA"/>
</dbReference>
<evidence type="ECO:0000256" key="1">
    <source>
        <dbReference type="ARBA" id="ARBA00022737"/>
    </source>
</evidence>
<keyword evidence="4" id="KW-1185">Reference proteome</keyword>
<dbReference type="AlphaFoldDB" id="A0A8T2V0Q1"/>
<reference evidence="3" key="1">
    <citation type="submission" date="2021-08" db="EMBL/GenBank/DDBJ databases">
        <title>WGS assembly of Ceratopteris richardii.</title>
        <authorList>
            <person name="Marchant D.B."/>
            <person name="Chen G."/>
            <person name="Jenkins J."/>
            <person name="Shu S."/>
            <person name="Leebens-Mack J."/>
            <person name="Grimwood J."/>
            <person name="Schmutz J."/>
            <person name="Soltis P."/>
            <person name="Soltis D."/>
            <person name="Chen Z.-H."/>
        </authorList>
    </citation>
    <scope>NUCLEOTIDE SEQUENCE</scope>
    <source>
        <strain evidence="3">Whitten #5841</strain>
        <tissue evidence="3">Leaf</tissue>
    </source>
</reference>
<evidence type="ECO:0008006" key="5">
    <source>
        <dbReference type="Google" id="ProtNLM"/>
    </source>
</evidence>